<sequence>MPVASPHSPRKRGEGTCSTRGELGTESLRHIPFAPQAGRRWRQPDEGLACPEATQRRLSIKKGRY</sequence>
<evidence type="ECO:0000256" key="1">
    <source>
        <dbReference type="SAM" id="MobiDB-lite"/>
    </source>
</evidence>
<dbReference type="EMBL" id="SILG01000001">
    <property type="protein sequence ID" value="TBE69913.1"/>
    <property type="molecule type" value="Genomic_DNA"/>
</dbReference>
<evidence type="ECO:0008006" key="4">
    <source>
        <dbReference type="Google" id="ProtNLM"/>
    </source>
</evidence>
<keyword evidence="3" id="KW-1185">Reference proteome</keyword>
<name>A0ABY1XQW4_9HYPH</name>
<reference evidence="2 3" key="1">
    <citation type="submission" date="2019-02" db="EMBL/GenBank/DDBJ databases">
        <title>The genomic architecture of introgression among sibling species of bacteria.</title>
        <authorList>
            <person name="Cavassim M.I.A."/>
            <person name="Moeskjaer S."/>
            <person name="Moslemi C."/>
            <person name="Fields B."/>
            <person name="Bachmann A."/>
            <person name="Vilhjalmsson B."/>
            <person name="Schierup M.H."/>
            <person name="Young J.P.W."/>
            <person name="Andersen S.U."/>
        </authorList>
    </citation>
    <scope>NUCLEOTIDE SEQUENCE [LARGE SCALE GENOMIC DNA]</scope>
    <source>
        <strain evidence="2 3">SM51</strain>
    </source>
</reference>
<feature type="region of interest" description="Disordered" evidence="1">
    <location>
        <begin position="1"/>
        <end position="24"/>
    </location>
</feature>
<comment type="caution">
    <text evidence="2">The sequence shown here is derived from an EMBL/GenBank/DDBJ whole genome shotgun (WGS) entry which is preliminary data.</text>
</comment>
<gene>
    <name evidence="2" type="ORF">ELH03_03595</name>
</gene>
<organism evidence="2 3">
    <name type="scientific">Rhizobium beringeri</name>
    <dbReference type="NCBI Taxonomy" id="3019934"/>
    <lineage>
        <taxon>Bacteria</taxon>
        <taxon>Pseudomonadati</taxon>
        <taxon>Pseudomonadota</taxon>
        <taxon>Alphaproteobacteria</taxon>
        <taxon>Hyphomicrobiales</taxon>
        <taxon>Rhizobiaceae</taxon>
        <taxon>Rhizobium/Agrobacterium group</taxon>
        <taxon>Rhizobium</taxon>
    </lineage>
</organism>
<evidence type="ECO:0000313" key="2">
    <source>
        <dbReference type="EMBL" id="TBE69913.1"/>
    </source>
</evidence>
<evidence type="ECO:0000313" key="3">
    <source>
        <dbReference type="Proteomes" id="UP000291302"/>
    </source>
</evidence>
<proteinExistence type="predicted"/>
<dbReference type="Proteomes" id="UP000291302">
    <property type="component" value="Unassembled WGS sequence"/>
</dbReference>
<accession>A0ABY1XQW4</accession>
<protein>
    <recommendedName>
        <fullName evidence="4">Propionyl-coenzyme A carboxylase alpha polypeptide</fullName>
    </recommendedName>
</protein>